<name>B3EBC0_TRIL1</name>
<evidence type="ECO:0000313" key="4">
    <source>
        <dbReference type="Proteomes" id="UP000002420"/>
    </source>
</evidence>
<keyword evidence="1" id="KW-0732">Signal</keyword>
<feature type="chain" id="PRO_5002787716" description="DUF4440 domain-containing protein" evidence="1">
    <location>
        <begin position="23"/>
        <end position="166"/>
    </location>
</feature>
<dbReference type="OrthoDB" id="5956292at2"/>
<evidence type="ECO:0000259" key="2">
    <source>
        <dbReference type="Pfam" id="PF14534"/>
    </source>
</evidence>
<dbReference type="EMBL" id="CP001089">
    <property type="protein sequence ID" value="ACD95514.1"/>
    <property type="molecule type" value="Genomic_DNA"/>
</dbReference>
<dbReference type="eggNOG" id="COG4319">
    <property type="taxonomic scope" value="Bacteria"/>
</dbReference>
<dbReference type="Pfam" id="PF14534">
    <property type="entry name" value="DUF4440"/>
    <property type="match status" value="1"/>
</dbReference>
<dbReference type="AlphaFoldDB" id="B3EBC0"/>
<dbReference type="HOGENOM" id="CLU_1600353_0_0_7"/>
<dbReference type="KEGG" id="glo:Glov_1798"/>
<evidence type="ECO:0000256" key="1">
    <source>
        <dbReference type="SAM" id="SignalP"/>
    </source>
</evidence>
<dbReference type="RefSeq" id="WP_012469853.1">
    <property type="nucleotide sequence ID" value="NC_010814.1"/>
</dbReference>
<organism evidence="3 4">
    <name type="scientific">Trichlorobacter lovleyi (strain ATCC BAA-1151 / DSM 17278 / SZ)</name>
    <name type="common">Geobacter lovleyi</name>
    <dbReference type="NCBI Taxonomy" id="398767"/>
    <lineage>
        <taxon>Bacteria</taxon>
        <taxon>Pseudomonadati</taxon>
        <taxon>Thermodesulfobacteriota</taxon>
        <taxon>Desulfuromonadia</taxon>
        <taxon>Geobacterales</taxon>
        <taxon>Geobacteraceae</taxon>
        <taxon>Trichlorobacter</taxon>
    </lineage>
</organism>
<feature type="domain" description="DUF4440" evidence="2">
    <location>
        <begin position="29"/>
        <end position="138"/>
    </location>
</feature>
<evidence type="ECO:0000313" key="3">
    <source>
        <dbReference type="EMBL" id="ACD95514.1"/>
    </source>
</evidence>
<proteinExistence type="predicted"/>
<sequence>MSKRIVFLLFMIVVTTALPAFAGSVEEEITALDIQWGEAAGKGDVATLNRLLADNLYHVHATGRIEGKNEYIDSLESGLRRHDPITPMKVQVRVYGDTAVSTGKFRMVAYRKGMEKPMVNQVNLYTHVWTRTKEGWKLTVHQATADSAAMPMNGQMKPGMMPGHQH</sequence>
<feature type="signal peptide" evidence="1">
    <location>
        <begin position="1"/>
        <end position="22"/>
    </location>
</feature>
<dbReference type="SUPFAM" id="SSF54427">
    <property type="entry name" value="NTF2-like"/>
    <property type="match status" value="1"/>
</dbReference>
<gene>
    <name evidence="3" type="ordered locus">Glov_1798</name>
</gene>
<protein>
    <recommendedName>
        <fullName evidence="2">DUF4440 domain-containing protein</fullName>
    </recommendedName>
</protein>
<keyword evidence="4" id="KW-1185">Reference proteome</keyword>
<dbReference type="STRING" id="398767.Glov_1798"/>
<accession>B3EBC0</accession>
<dbReference type="InterPro" id="IPR032710">
    <property type="entry name" value="NTF2-like_dom_sf"/>
</dbReference>
<dbReference type="InterPro" id="IPR027843">
    <property type="entry name" value="DUF4440"/>
</dbReference>
<reference evidence="3 4" key="1">
    <citation type="submission" date="2008-05" db="EMBL/GenBank/DDBJ databases">
        <title>Complete sequence of chromosome of Geobacter lovleyi SZ.</title>
        <authorList>
            <consortium name="US DOE Joint Genome Institute"/>
            <person name="Lucas S."/>
            <person name="Copeland A."/>
            <person name="Lapidus A."/>
            <person name="Glavina del Rio T."/>
            <person name="Dalin E."/>
            <person name="Tice H."/>
            <person name="Bruce D."/>
            <person name="Goodwin L."/>
            <person name="Pitluck S."/>
            <person name="Chertkov O."/>
            <person name="Meincke L."/>
            <person name="Brettin T."/>
            <person name="Detter J.C."/>
            <person name="Han C."/>
            <person name="Tapia R."/>
            <person name="Kuske C.R."/>
            <person name="Schmutz J."/>
            <person name="Larimer F."/>
            <person name="Land M."/>
            <person name="Hauser L."/>
            <person name="Kyrpides N."/>
            <person name="Mikhailova N."/>
            <person name="Sung Y."/>
            <person name="Fletcher K.E."/>
            <person name="Ritalahti K.M."/>
            <person name="Loeffler F.E."/>
            <person name="Richardson P."/>
        </authorList>
    </citation>
    <scope>NUCLEOTIDE SEQUENCE [LARGE SCALE GENOMIC DNA]</scope>
    <source>
        <strain evidence="4">ATCC BAA-1151 / DSM 17278 / SZ</strain>
    </source>
</reference>
<dbReference type="Gene3D" id="3.10.450.50">
    <property type="match status" value="1"/>
</dbReference>
<dbReference type="Proteomes" id="UP000002420">
    <property type="component" value="Chromosome"/>
</dbReference>